<comment type="caution">
    <text evidence="2">The sequence shown here is derived from an EMBL/GenBank/DDBJ whole genome shotgun (WGS) entry which is preliminary data.</text>
</comment>
<reference evidence="2 3" key="1">
    <citation type="journal article" date="2015" name="Int. J. Syst. Evol. Microbiol.">
        <title>Sporolactobacillus shoreae sp. nov. and Sporolactobacillus spathodeae sp. nov., two spore-forming lactic acid bacteria isolated from tree barks in Thailand.</title>
        <authorList>
            <person name="Thamacharoensuk T."/>
            <person name="Kitahara M."/>
            <person name="Ohkuma M."/>
            <person name="Thongchul N."/>
            <person name="Tanasupawat S."/>
        </authorList>
    </citation>
    <scope>NUCLEOTIDE SEQUENCE [LARGE SCALE GENOMIC DNA]</scope>
    <source>
        <strain evidence="2 3">BK92</strain>
    </source>
</reference>
<feature type="transmembrane region" description="Helical" evidence="1">
    <location>
        <begin position="38"/>
        <end position="57"/>
    </location>
</feature>
<keyword evidence="3" id="KW-1185">Reference proteome</keyword>
<evidence type="ECO:0000313" key="3">
    <source>
        <dbReference type="Proteomes" id="UP000298347"/>
    </source>
</evidence>
<keyword evidence="1" id="KW-0472">Membrane</keyword>
<dbReference type="OrthoDB" id="2989405at2"/>
<name>A0A4Z0GNG1_9BACL</name>
<protein>
    <submittedName>
        <fullName evidence="2">AzlD domain-containing protein</fullName>
    </submittedName>
</protein>
<dbReference type="InterPro" id="IPR008407">
    <property type="entry name" value="Brnchd-chn_aa_trnsp_AzlD"/>
</dbReference>
<dbReference type="Proteomes" id="UP000298347">
    <property type="component" value="Unassembled WGS sequence"/>
</dbReference>
<feature type="transmembrane region" description="Helical" evidence="1">
    <location>
        <begin position="85"/>
        <end position="104"/>
    </location>
</feature>
<dbReference type="AlphaFoldDB" id="A0A4Z0GNG1"/>
<gene>
    <name evidence="2" type="ORF">E4665_11570</name>
</gene>
<feature type="transmembrane region" description="Helical" evidence="1">
    <location>
        <begin position="63"/>
        <end position="80"/>
    </location>
</feature>
<keyword evidence="1" id="KW-1133">Transmembrane helix</keyword>
<sequence length="105" mass="11663">MLNQWLLIGILAIATYLSRFFGVVFMARQKMSPALRLYFNYVPIAIIAALLVKQIFVPTDGQLTISLPVLIACISTVIAIKVIRMFLPSVVIGIVVGLLVRYLLI</sequence>
<dbReference type="EMBL" id="SRJD01000013">
    <property type="protein sequence ID" value="TGA97482.1"/>
    <property type="molecule type" value="Genomic_DNA"/>
</dbReference>
<accession>A0A4Z0GNG1</accession>
<keyword evidence="1" id="KW-0812">Transmembrane</keyword>
<evidence type="ECO:0000313" key="2">
    <source>
        <dbReference type="EMBL" id="TGA97482.1"/>
    </source>
</evidence>
<dbReference type="RefSeq" id="WP_135348948.1">
    <property type="nucleotide sequence ID" value="NZ_SRJD01000013.1"/>
</dbReference>
<proteinExistence type="predicted"/>
<organism evidence="2 3">
    <name type="scientific">Sporolactobacillus shoreae</name>
    <dbReference type="NCBI Taxonomy" id="1465501"/>
    <lineage>
        <taxon>Bacteria</taxon>
        <taxon>Bacillati</taxon>
        <taxon>Bacillota</taxon>
        <taxon>Bacilli</taxon>
        <taxon>Bacillales</taxon>
        <taxon>Sporolactobacillaceae</taxon>
        <taxon>Sporolactobacillus</taxon>
    </lineage>
</organism>
<feature type="transmembrane region" description="Helical" evidence="1">
    <location>
        <begin position="6"/>
        <end position="26"/>
    </location>
</feature>
<dbReference type="Pfam" id="PF05437">
    <property type="entry name" value="AzlD"/>
    <property type="match status" value="1"/>
</dbReference>
<evidence type="ECO:0000256" key="1">
    <source>
        <dbReference type="SAM" id="Phobius"/>
    </source>
</evidence>